<dbReference type="EMBL" id="KL985778">
    <property type="protein sequence ID" value="KFK22772.1"/>
    <property type="molecule type" value="Genomic_DNA"/>
</dbReference>
<feature type="non-terminal residue" evidence="1">
    <location>
        <position position="77"/>
    </location>
</feature>
<proteinExistence type="predicted"/>
<evidence type="ECO:0000313" key="1">
    <source>
        <dbReference type="EMBL" id="KFK22772.1"/>
    </source>
</evidence>
<keyword evidence="2" id="KW-1185">Reference proteome</keyword>
<organism evidence="1 2">
    <name type="scientific">Arabis alpina</name>
    <name type="common">Alpine rock-cress</name>
    <dbReference type="NCBI Taxonomy" id="50452"/>
    <lineage>
        <taxon>Eukaryota</taxon>
        <taxon>Viridiplantae</taxon>
        <taxon>Streptophyta</taxon>
        <taxon>Embryophyta</taxon>
        <taxon>Tracheophyta</taxon>
        <taxon>Spermatophyta</taxon>
        <taxon>Magnoliopsida</taxon>
        <taxon>eudicotyledons</taxon>
        <taxon>Gunneridae</taxon>
        <taxon>Pentapetalae</taxon>
        <taxon>rosids</taxon>
        <taxon>malvids</taxon>
        <taxon>Brassicales</taxon>
        <taxon>Brassicaceae</taxon>
        <taxon>Arabideae</taxon>
        <taxon>Arabis</taxon>
    </lineage>
</organism>
<sequence>MVNRGVLVFRNAEGENVDRDGNRYNNLGDPIDEAGNIIAVEDPVAVAHAEFDRQRAEWERQRAELERLAQANRGPQE</sequence>
<reference evidence="2" key="1">
    <citation type="journal article" date="2015" name="Nat. Plants">
        <title>Genome expansion of Arabis alpina linked with retrotransposition and reduced symmetric DNA methylation.</title>
        <authorList>
            <person name="Willing E.M."/>
            <person name="Rawat V."/>
            <person name="Mandakova T."/>
            <person name="Maumus F."/>
            <person name="James G.V."/>
            <person name="Nordstroem K.J."/>
            <person name="Becker C."/>
            <person name="Warthmann N."/>
            <person name="Chica C."/>
            <person name="Szarzynska B."/>
            <person name="Zytnicki M."/>
            <person name="Albani M.C."/>
            <person name="Kiefer C."/>
            <person name="Bergonzi S."/>
            <person name="Castaings L."/>
            <person name="Mateos J.L."/>
            <person name="Berns M.C."/>
            <person name="Bujdoso N."/>
            <person name="Piofczyk T."/>
            <person name="de Lorenzo L."/>
            <person name="Barrero-Sicilia C."/>
            <person name="Mateos I."/>
            <person name="Piednoel M."/>
            <person name="Hagmann J."/>
            <person name="Chen-Min-Tao R."/>
            <person name="Iglesias-Fernandez R."/>
            <person name="Schuster S.C."/>
            <person name="Alonso-Blanco C."/>
            <person name="Roudier F."/>
            <person name="Carbonero P."/>
            <person name="Paz-Ares J."/>
            <person name="Davis S.J."/>
            <person name="Pecinka A."/>
            <person name="Quesneville H."/>
            <person name="Colot V."/>
            <person name="Lysak M.A."/>
            <person name="Weigel D."/>
            <person name="Coupland G."/>
            <person name="Schneeberger K."/>
        </authorList>
    </citation>
    <scope>NUCLEOTIDE SEQUENCE [LARGE SCALE GENOMIC DNA]</scope>
    <source>
        <strain evidence="2">cv. Pajares</strain>
    </source>
</reference>
<dbReference type="AlphaFoldDB" id="A0A087FYS0"/>
<protein>
    <submittedName>
        <fullName evidence="1">Uncharacterized protein</fullName>
    </submittedName>
</protein>
<dbReference type="Gramene" id="KFK22772">
    <property type="protein sequence ID" value="KFK22772"/>
    <property type="gene ID" value="AALP_AAs56479U000100"/>
</dbReference>
<accession>A0A087FYS0</accession>
<dbReference type="OrthoDB" id="1113042at2759"/>
<gene>
    <name evidence="1" type="ORF">AALP_AAs56479U000100</name>
</gene>
<evidence type="ECO:0000313" key="2">
    <source>
        <dbReference type="Proteomes" id="UP000029120"/>
    </source>
</evidence>
<dbReference type="Proteomes" id="UP000029120">
    <property type="component" value="Unassembled WGS sequence"/>
</dbReference>
<name>A0A087FYS0_ARAAL</name>